<evidence type="ECO:0000256" key="3">
    <source>
        <dbReference type="ARBA" id="ARBA00022605"/>
    </source>
</evidence>
<comment type="subunit">
    <text evidence="2 10">Heterodimer of HisH and HisF.</text>
</comment>
<dbReference type="InterPro" id="IPR017926">
    <property type="entry name" value="GATASE"/>
</dbReference>
<evidence type="ECO:0000256" key="7">
    <source>
        <dbReference type="ARBA" id="ARBA00023239"/>
    </source>
</evidence>
<dbReference type="PANTHER" id="PTHR42701">
    <property type="entry name" value="IMIDAZOLE GLYCEROL PHOSPHATE SYNTHASE SUBUNIT HISH"/>
    <property type="match status" value="1"/>
</dbReference>
<feature type="active site" evidence="10">
    <location>
        <position position="176"/>
    </location>
</feature>
<dbReference type="InterPro" id="IPR010139">
    <property type="entry name" value="Imidazole-glycPsynth_HisH"/>
</dbReference>
<evidence type="ECO:0000256" key="6">
    <source>
        <dbReference type="ARBA" id="ARBA00023102"/>
    </source>
</evidence>
<keyword evidence="5 10" id="KW-0315">Glutamine amidotransferase</keyword>
<dbReference type="GO" id="GO:0016829">
    <property type="term" value="F:lyase activity"/>
    <property type="evidence" value="ECO:0007669"/>
    <property type="project" value="UniProtKB-KW"/>
</dbReference>
<dbReference type="Proteomes" id="UP001231915">
    <property type="component" value="Unassembled WGS sequence"/>
</dbReference>
<dbReference type="RefSeq" id="WP_284138289.1">
    <property type="nucleotide sequence ID" value="NZ_JASJUT010000010.1"/>
</dbReference>
<dbReference type="EC" id="4.3.2.10" evidence="10"/>
<evidence type="ECO:0000313" key="13">
    <source>
        <dbReference type="Proteomes" id="UP001231915"/>
    </source>
</evidence>
<feature type="domain" description="Glutamine amidotransferase" evidence="11">
    <location>
        <begin position="12"/>
        <end position="191"/>
    </location>
</feature>
<dbReference type="PROSITE" id="PS51273">
    <property type="entry name" value="GATASE_TYPE_1"/>
    <property type="match status" value="1"/>
</dbReference>
<keyword evidence="7 10" id="KW-0456">Lyase</keyword>
<organism evidence="12 13">
    <name type="scientific">Pseudoalteromonas obscura</name>
    <dbReference type="NCBI Taxonomy" id="3048491"/>
    <lineage>
        <taxon>Bacteria</taxon>
        <taxon>Pseudomonadati</taxon>
        <taxon>Pseudomonadota</taxon>
        <taxon>Gammaproteobacteria</taxon>
        <taxon>Alteromonadales</taxon>
        <taxon>Pseudoalteromonadaceae</taxon>
        <taxon>Pseudoalteromonas</taxon>
    </lineage>
</organism>
<keyword evidence="10" id="KW-0963">Cytoplasm</keyword>
<dbReference type="CDD" id="cd01748">
    <property type="entry name" value="GATase1_IGP_Synthase"/>
    <property type="match status" value="1"/>
</dbReference>
<comment type="catalytic activity">
    <reaction evidence="9 10">
        <text>L-glutamine + H2O = L-glutamate + NH4(+)</text>
        <dbReference type="Rhea" id="RHEA:15889"/>
        <dbReference type="ChEBI" id="CHEBI:15377"/>
        <dbReference type="ChEBI" id="CHEBI:28938"/>
        <dbReference type="ChEBI" id="CHEBI:29985"/>
        <dbReference type="ChEBI" id="CHEBI:58359"/>
        <dbReference type="EC" id="3.5.1.2"/>
    </reaction>
</comment>
<accession>A0ABT7EQZ8</accession>
<keyword evidence="4 10" id="KW-0378">Hydrolase</keyword>
<sequence>MIAIINTGCANINSVRFAFERLGVTPEVLSDPSQLNKFDRAVLPGVGHANVAMKRLIEQGWQQAINEYNKPLLGICLGMQMLCDDSEEGNVKGLGIIDGSIKTLQTGNLTSPHMGWNNIKVSKEHPLTKGITSDDQVYFVHSFAHEVNSTTLASCEYGQPFSAIIAKDNYAGMQFHPEKSAKVGAQLLTNFMQWQV</sequence>
<dbReference type="PANTHER" id="PTHR42701:SF1">
    <property type="entry name" value="IMIDAZOLE GLYCEROL PHOSPHATE SYNTHASE SUBUNIT HISH"/>
    <property type="match status" value="1"/>
</dbReference>
<evidence type="ECO:0000313" key="12">
    <source>
        <dbReference type="EMBL" id="MDK2597418.1"/>
    </source>
</evidence>
<gene>
    <name evidence="10 12" type="primary">hisH</name>
    <name evidence="12" type="ORF">QNM18_20375</name>
</gene>
<proteinExistence type="inferred from homology"/>
<evidence type="ECO:0000256" key="4">
    <source>
        <dbReference type="ARBA" id="ARBA00022801"/>
    </source>
</evidence>
<dbReference type="Gene3D" id="3.40.50.880">
    <property type="match status" value="1"/>
</dbReference>
<keyword evidence="13" id="KW-1185">Reference proteome</keyword>
<evidence type="ECO:0000256" key="8">
    <source>
        <dbReference type="ARBA" id="ARBA00047838"/>
    </source>
</evidence>
<dbReference type="SUPFAM" id="SSF52317">
    <property type="entry name" value="Class I glutamine amidotransferase-like"/>
    <property type="match status" value="1"/>
</dbReference>
<evidence type="ECO:0000256" key="5">
    <source>
        <dbReference type="ARBA" id="ARBA00022962"/>
    </source>
</evidence>
<feature type="active site" description="Nucleophile" evidence="10">
    <location>
        <position position="76"/>
    </location>
</feature>
<name>A0ABT7EQZ8_9GAMM</name>
<comment type="catalytic activity">
    <reaction evidence="8 10">
        <text>5-[(5-phospho-1-deoxy-D-ribulos-1-ylimino)methylamino]-1-(5-phospho-beta-D-ribosyl)imidazole-4-carboxamide + L-glutamine = D-erythro-1-(imidazol-4-yl)glycerol 3-phosphate + 5-amino-1-(5-phospho-beta-D-ribosyl)imidazole-4-carboxamide + L-glutamate + H(+)</text>
        <dbReference type="Rhea" id="RHEA:24793"/>
        <dbReference type="ChEBI" id="CHEBI:15378"/>
        <dbReference type="ChEBI" id="CHEBI:29985"/>
        <dbReference type="ChEBI" id="CHEBI:58278"/>
        <dbReference type="ChEBI" id="CHEBI:58359"/>
        <dbReference type="ChEBI" id="CHEBI:58475"/>
        <dbReference type="ChEBI" id="CHEBI:58525"/>
        <dbReference type="EC" id="4.3.2.10"/>
    </reaction>
</comment>
<protein>
    <recommendedName>
        <fullName evidence="10">Imidazole glycerol phosphate synthase subunit HisH</fullName>
        <ecNumber evidence="10">4.3.2.10</ecNumber>
    </recommendedName>
    <alternativeName>
        <fullName evidence="10">IGP synthase glutaminase subunit</fullName>
        <ecNumber evidence="10">3.5.1.2</ecNumber>
    </alternativeName>
    <alternativeName>
        <fullName evidence="10">IGP synthase subunit HisH</fullName>
    </alternativeName>
    <alternativeName>
        <fullName evidence="10">ImGP synthase subunit HisH</fullName>
        <shortName evidence="10">IGPS subunit HisH</shortName>
    </alternativeName>
</protein>
<evidence type="ECO:0000259" key="11">
    <source>
        <dbReference type="Pfam" id="PF00117"/>
    </source>
</evidence>
<evidence type="ECO:0000256" key="1">
    <source>
        <dbReference type="ARBA" id="ARBA00005091"/>
    </source>
</evidence>
<keyword evidence="6 10" id="KW-0368">Histidine biosynthesis</keyword>
<dbReference type="Pfam" id="PF00117">
    <property type="entry name" value="GATase"/>
    <property type="match status" value="1"/>
</dbReference>
<dbReference type="EC" id="3.5.1.2" evidence="10"/>
<dbReference type="InterPro" id="IPR029062">
    <property type="entry name" value="Class_I_gatase-like"/>
</dbReference>
<comment type="subcellular location">
    <subcellularLocation>
        <location evidence="10">Cytoplasm</location>
    </subcellularLocation>
</comment>
<reference evidence="12 13" key="1">
    <citation type="submission" date="2023-05" db="EMBL/GenBank/DDBJ databases">
        <title>Pseudoalteromonas ardens sp. nov., Pseudoalteromonas obscura sp. nov., and Pseudoalteromonas umbrosa sp. nov., isolated from the coral Montipora capitata.</title>
        <authorList>
            <person name="Thomas E.M."/>
            <person name="Smith E.M."/>
            <person name="Papke E."/>
            <person name="Shlafstein M.D."/>
            <person name="Oline D.K."/>
            <person name="Videau P."/>
            <person name="Saw J.H."/>
            <person name="Strangman W.K."/>
            <person name="Ushijima B."/>
        </authorList>
    </citation>
    <scope>NUCLEOTIDE SEQUENCE [LARGE SCALE GENOMIC DNA]</scope>
    <source>
        <strain evidence="12 13">P94</strain>
    </source>
</reference>
<feature type="active site" evidence="10">
    <location>
        <position position="178"/>
    </location>
</feature>
<dbReference type="NCBIfam" id="TIGR01855">
    <property type="entry name" value="IMP_synth_hisH"/>
    <property type="match status" value="1"/>
</dbReference>
<evidence type="ECO:0000256" key="2">
    <source>
        <dbReference type="ARBA" id="ARBA00011152"/>
    </source>
</evidence>
<comment type="pathway">
    <text evidence="1 10">Amino-acid biosynthesis; L-histidine biosynthesis; L-histidine from 5-phospho-alpha-D-ribose 1-diphosphate: step 5/9.</text>
</comment>
<dbReference type="PIRSF" id="PIRSF000495">
    <property type="entry name" value="Amidotransf_hisH"/>
    <property type="match status" value="1"/>
</dbReference>
<keyword evidence="3 10" id="KW-0028">Amino-acid biosynthesis</keyword>
<evidence type="ECO:0000256" key="9">
    <source>
        <dbReference type="ARBA" id="ARBA00049534"/>
    </source>
</evidence>
<comment type="function">
    <text evidence="10">IGPS catalyzes the conversion of PRFAR and glutamine to IGP, AICAR and glutamate. The HisH subunit catalyzes the hydrolysis of glutamine to glutamate and ammonia as part of the synthesis of IGP and AICAR. The resulting ammonia molecule is channeled to the active site of HisF.</text>
</comment>
<dbReference type="HAMAP" id="MF_00278">
    <property type="entry name" value="HisH"/>
    <property type="match status" value="1"/>
</dbReference>
<dbReference type="EMBL" id="JASJUT010000010">
    <property type="protein sequence ID" value="MDK2597418.1"/>
    <property type="molecule type" value="Genomic_DNA"/>
</dbReference>
<evidence type="ECO:0000256" key="10">
    <source>
        <dbReference type="HAMAP-Rule" id="MF_00278"/>
    </source>
</evidence>
<comment type="caution">
    <text evidence="12">The sequence shown here is derived from an EMBL/GenBank/DDBJ whole genome shotgun (WGS) entry which is preliminary data.</text>
</comment>